<feature type="transmembrane region" description="Helical" evidence="7">
    <location>
        <begin position="203"/>
        <end position="226"/>
    </location>
</feature>
<gene>
    <name evidence="8" type="ORF">ERUC_LOCUS28769</name>
</gene>
<keyword evidence="6 7" id="KW-0472">Membrane</keyword>
<dbReference type="PANTHER" id="PTHR11206">
    <property type="entry name" value="MULTIDRUG RESISTANCE PROTEIN"/>
    <property type="match status" value="1"/>
</dbReference>
<feature type="transmembrane region" description="Helical" evidence="7">
    <location>
        <begin position="108"/>
        <end position="128"/>
    </location>
</feature>
<comment type="caution">
    <text evidence="8">The sequence shown here is derived from an EMBL/GenBank/DDBJ whole genome shotgun (WGS) entry which is preliminary data.</text>
</comment>
<keyword evidence="5 7" id="KW-1133">Transmembrane helix</keyword>
<evidence type="ECO:0000313" key="9">
    <source>
        <dbReference type="Proteomes" id="UP001642260"/>
    </source>
</evidence>
<feature type="transmembrane region" description="Helical" evidence="7">
    <location>
        <begin position="174"/>
        <end position="197"/>
    </location>
</feature>
<evidence type="ECO:0000256" key="1">
    <source>
        <dbReference type="ARBA" id="ARBA00004141"/>
    </source>
</evidence>
<comment type="similarity">
    <text evidence="2 7">Belongs to the multi antimicrobial extrusion (MATE) (TC 2.A.66.1) family.</text>
</comment>
<dbReference type="AlphaFoldDB" id="A0ABC8KZX1"/>
<proteinExistence type="inferred from homology"/>
<sequence length="495" mass="55057">MESGFSLARREEEEEDYKNEKATGMMKKVSYMAAPMVAVYISQYLLQVISMVMAGHLDELSLSSVAIATSLTNVTGFSFLVGFSGALETLCGQAFGAEQYRKIGSYTYSSMICLVLICFPVSLLWVYMDKVLELFHQDPLISELACRYSIWLIPALFGCALLQPMTRYFQSQGLVLPLFWSSFGTLCFHILFCWLLVYKLRFGIVGAALSIGFSLWLNVAFLWGFMRNSALYRDTRNLPTQEIFSSMKQFISLAIPTAMMTCLEWWSFELLLLLSGLLPNSKLETSVMSICLTTSLLHYVFVDAIGAAASTHVSNELGAGKPKIARAAANAALYLGAFDASLVSITLYIYRKTWAYIFSNEEEVAQYATKITPILCLSLFVCSFTSVLSGIARGVGWQSIAGYASIGSYYLVGIPVGSVLCFVAKLRGRGLWIGILIGCFFQTMVLAFVTFFTNWEQEATKARDRVLEMTPIGNQETEIIQEDEQVLLSDISENV</sequence>
<evidence type="ECO:0000256" key="2">
    <source>
        <dbReference type="ARBA" id="ARBA00010199"/>
    </source>
</evidence>
<dbReference type="NCBIfam" id="TIGR00797">
    <property type="entry name" value="matE"/>
    <property type="match status" value="1"/>
</dbReference>
<accession>A0ABC8KZX1</accession>
<dbReference type="InterPro" id="IPR045069">
    <property type="entry name" value="MATE_euk"/>
</dbReference>
<evidence type="ECO:0000256" key="7">
    <source>
        <dbReference type="RuleBase" id="RU004914"/>
    </source>
</evidence>
<reference evidence="8 9" key="1">
    <citation type="submission" date="2022-03" db="EMBL/GenBank/DDBJ databases">
        <authorList>
            <person name="Macdonald S."/>
            <person name="Ahmed S."/>
            <person name="Newling K."/>
        </authorList>
    </citation>
    <scope>NUCLEOTIDE SEQUENCE [LARGE SCALE GENOMIC DNA]</scope>
</reference>
<keyword evidence="9" id="KW-1185">Reference proteome</keyword>
<feature type="transmembrane region" description="Helical" evidence="7">
    <location>
        <begin position="431"/>
        <end position="455"/>
    </location>
</feature>
<evidence type="ECO:0000256" key="5">
    <source>
        <dbReference type="ARBA" id="ARBA00022989"/>
    </source>
</evidence>
<feature type="transmembrane region" description="Helical" evidence="7">
    <location>
        <begin position="31"/>
        <end position="53"/>
    </location>
</feature>
<feature type="transmembrane region" description="Helical" evidence="7">
    <location>
        <begin position="403"/>
        <end position="425"/>
    </location>
</feature>
<dbReference type="CDD" id="cd13132">
    <property type="entry name" value="MATE_eukaryotic"/>
    <property type="match status" value="1"/>
</dbReference>
<name>A0ABC8KZX1_ERUVS</name>
<dbReference type="EMBL" id="CAKOAT010351820">
    <property type="protein sequence ID" value="CAH8363013.1"/>
    <property type="molecule type" value="Genomic_DNA"/>
</dbReference>
<dbReference type="Proteomes" id="UP001642260">
    <property type="component" value="Unassembled WGS sequence"/>
</dbReference>
<evidence type="ECO:0000256" key="4">
    <source>
        <dbReference type="ARBA" id="ARBA00022692"/>
    </source>
</evidence>
<organism evidence="8 9">
    <name type="scientific">Eruca vesicaria subsp. sativa</name>
    <name type="common">Garden rocket</name>
    <name type="synonym">Eruca sativa</name>
    <dbReference type="NCBI Taxonomy" id="29727"/>
    <lineage>
        <taxon>Eukaryota</taxon>
        <taxon>Viridiplantae</taxon>
        <taxon>Streptophyta</taxon>
        <taxon>Embryophyta</taxon>
        <taxon>Tracheophyta</taxon>
        <taxon>Spermatophyta</taxon>
        <taxon>Magnoliopsida</taxon>
        <taxon>eudicotyledons</taxon>
        <taxon>Gunneridae</taxon>
        <taxon>Pentapetalae</taxon>
        <taxon>rosids</taxon>
        <taxon>malvids</taxon>
        <taxon>Brassicales</taxon>
        <taxon>Brassicaceae</taxon>
        <taxon>Brassiceae</taxon>
        <taxon>Eruca</taxon>
    </lineage>
</organism>
<protein>
    <recommendedName>
        <fullName evidence="7">Protein DETOXIFICATION</fullName>
    </recommendedName>
    <alternativeName>
        <fullName evidence="7">Multidrug and toxic compound extrusion protein</fullName>
    </alternativeName>
</protein>
<evidence type="ECO:0000313" key="8">
    <source>
        <dbReference type="EMBL" id="CAH8363013.1"/>
    </source>
</evidence>
<comment type="subcellular location">
    <subcellularLocation>
        <location evidence="1">Membrane</location>
        <topology evidence="1">Multi-pass membrane protein</topology>
    </subcellularLocation>
</comment>
<dbReference type="Pfam" id="PF01554">
    <property type="entry name" value="MatE"/>
    <property type="match status" value="2"/>
</dbReference>
<feature type="transmembrane region" description="Helical" evidence="7">
    <location>
        <begin position="371"/>
        <end position="391"/>
    </location>
</feature>
<keyword evidence="3" id="KW-0813">Transport</keyword>
<feature type="transmembrane region" description="Helical" evidence="7">
    <location>
        <begin position="65"/>
        <end position="87"/>
    </location>
</feature>
<feature type="transmembrane region" description="Helical" evidence="7">
    <location>
        <begin position="287"/>
        <end position="310"/>
    </location>
</feature>
<dbReference type="InterPro" id="IPR002528">
    <property type="entry name" value="MATE_fam"/>
</dbReference>
<evidence type="ECO:0000256" key="6">
    <source>
        <dbReference type="ARBA" id="ARBA00023136"/>
    </source>
</evidence>
<feature type="transmembrane region" description="Helical" evidence="7">
    <location>
        <begin position="331"/>
        <end position="351"/>
    </location>
</feature>
<evidence type="ECO:0000256" key="3">
    <source>
        <dbReference type="ARBA" id="ARBA00022448"/>
    </source>
</evidence>
<keyword evidence="4 7" id="KW-0812">Transmembrane</keyword>
<dbReference type="GO" id="GO:0016020">
    <property type="term" value="C:membrane"/>
    <property type="evidence" value="ECO:0007669"/>
    <property type="project" value="UniProtKB-SubCell"/>
</dbReference>